<dbReference type="GO" id="GO:0031267">
    <property type="term" value="F:small GTPase binding"/>
    <property type="evidence" value="ECO:0007669"/>
    <property type="project" value="InterPro"/>
</dbReference>
<feature type="compositionally biased region" description="Basic residues" evidence="3">
    <location>
        <begin position="482"/>
        <end position="491"/>
    </location>
</feature>
<dbReference type="InterPro" id="IPR039032">
    <property type="entry name" value="Rim-like"/>
</dbReference>
<accession>A0A915INL1</accession>
<dbReference type="Gene3D" id="2.60.40.150">
    <property type="entry name" value="C2 domain"/>
    <property type="match status" value="1"/>
</dbReference>
<dbReference type="GO" id="GO:0044325">
    <property type="term" value="F:transmembrane transporter binding"/>
    <property type="evidence" value="ECO:0007669"/>
    <property type="project" value="TreeGrafter"/>
</dbReference>
<name>A0A915INL1_ROMCU</name>
<evidence type="ECO:0000259" key="4">
    <source>
        <dbReference type="PROSITE" id="PS50004"/>
    </source>
</evidence>
<evidence type="ECO:0000256" key="2">
    <source>
        <dbReference type="ARBA" id="ARBA00034103"/>
    </source>
</evidence>
<dbReference type="GO" id="GO:0050806">
    <property type="term" value="P:positive regulation of synaptic transmission"/>
    <property type="evidence" value="ECO:0007669"/>
    <property type="project" value="TreeGrafter"/>
</dbReference>
<proteinExistence type="predicted"/>
<reference evidence="6" key="1">
    <citation type="submission" date="2022-11" db="UniProtKB">
        <authorList>
            <consortium name="WormBaseParasite"/>
        </authorList>
    </citation>
    <scope>IDENTIFICATION</scope>
</reference>
<dbReference type="InterPro" id="IPR000008">
    <property type="entry name" value="C2_dom"/>
</dbReference>
<dbReference type="PANTHER" id="PTHR12157">
    <property type="entry name" value="REGULATING SYNAPTIC MEMBRANE EXOCYTOSIS PROTEIN"/>
    <property type="match status" value="1"/>
</dbReference>
<keyword evidence="1" id="KW-0770">Synapse</keyword>
<dbReference type="PANTHER" id="PTHR12157:SF21">
    <property type="entry name" value="RAB3 INTERACTING MOLECULE, ISOFORM F"/>
    <property type="match status" value="1"/>
</dbReference>
<dbReference type="PROSITE" id="PS50004">
    <property type="entry name" value="C2"/>
    <property type="match status" value="1"/>
</dbReference>
<feature type="compositionally biased region" description="Polar residues" evidence="3">
    <location>
        <begin position="495"/>
        <end position="504"/>
    </location>
</feature>
<dbReference type="Gene3D" id="2.30.42.10">
    <property type="match status" value="1"/>
</dbReference>
<dbReference type="SUPFAM" id="SSF49562">
    <property type="entry name" value="C2 domain (Calcium/lipid-binding domain, CaLB)"/>
    <property type="match status" value="1"/>
</dbReference>
<dbReference type="WBParaSite" id="nRc.2.0.1.t15395-RA">
    <property type="protein sequence ID" value="nRc.2.0.1.t15395-RA"/>
    <property type="gene ID" value="nRc.2.0.1.g15395"/>
</dbReference>
<evidence type="ECO:0000313" key="6">
    <source>
        <dbReference type="WBParaSite" id="nRc.2.0.1.t15395-RA"/>
    </source>
</evidence>
<feature type="compositionally biased region" description="Basic and acidic residues" evidence="3">
    <location>
        <begin position="410"/>
        <end position="419"/>
    </location>
</feature>
<evidence type="ECO:0000256" key="1">
    <source>
        <dbReference type="ARBA" id="ARBA00023018"/>
    </source>
</evidence>
<dbReference type="GO" id="GO:0048791">
    <property type="term" value="P:calcium ion-regulated exocytosis of neurotransmitter"/>
    <property type="evidence" value="ECO:0007669"/>
    <property type="project" value="TreeGrafter"/>
</dbReference>
<feature type="region of interest" description="Disordered" evidence="3">
    <location>
        <begin position="392"/>
        <end position="515"/>
    </location>
</feature>
<evidence type="ECO:0000313" key="5">
    <source>
        <dbReference type="Proteomes" id="UP000887565"/>
    </source>
</evidence>
<dbReference type="GO" id="GO:0048788">
    <property type="term" value="C:cytoskeleton of presynaptic active zone"/>
    <property type="evidence" value="ECO:0007669"/>
    <property type="project" value="TreeGrafter"/>
</dbReference>
<keyword evidence="5" id="KW-1185">Reference proteome</keyword>
<dbReference type="AlphaFoldDB" id="A0A915INL1"/>
<dbReference type="GO" id="GO:0042391">
    <property type="term" value="P:regulation of membrane potential"/>
    <property type="evidence" value="ECO:0007669"/>
    <property type="project" value="TreeGrafter"/>
</dbReference>
<dbReference type="Pfam" id="PF00168">
    <property type="entry name" value="C2"/>
    <property type="match status" value="1"/>
</dbReference>
<dbReference type="InterPro" id="IPR035892">
    <property type="entry name" value="C2_domain_sf"/>
</dbReference>
<protein>
    <submittedName>
        <fullName evidence="6">C2 domain-containing protein</fullName>
    </submittedName>
</protein>
<evidence type="ECO:0000256" key="3">
    <source>
        <dbReference type="SAM" id="MobiDB-lite"/>
    </source>
</evidence>
<dbReference type="Proteomes" id="UP000887565">
    <property type="component" value="Unplaced"/>
</dbReference>
<feature type="domain" description="C2" evidence="4">
    <location>
        <begin position="89"/>
        <end position="213"/>
    </location>
</feature>
<comment type="subcellular location">
    <subcellularLocation>
        <location evidence="2">Synapse</location>
    </subcellularLocation>
</comment>
<dbReference type="GO" id="GO:0048167">
    <property type="term" value="P:regulation of synaptic plasticity"/>
    <property type="evidence" value="ECO:0007669"/>
    <property type="project" value="TreeGrafter"/>
</dbReference>
<dbReference type="GO" id="GO:0042734">
    <property type="term" value="C:presynaptic membrane"/>
    <property type="evidence" value="ECO:0007669"/>
    <property type="project" value="TreeGrafter"/>
</dbReference>
<dbReference type="InterPro" id="IPR036034">
    <property type="entry name" value="PDZ_sf"/>
</dbReference>
<organism evidence="5 6">
    <name type="scientific">Romanomermis culicivorax</name>
    <name type="common">Nematode worm</name>
    <dbReference type="NCBI Taxonomy" id="13658"/>
    <lineage>
        <taxon>Eukaryota</taxon>
        <taxon>Metazoa</taxon>
        <taxon>Ecdysozoa</taxon>
        <taxon>Nematoda</taxon>
        <taxon>Enoplea</taxon>
        <taxon>Dorylaimia</taxon>
        <taxon>Mermithida</taxon>
        <taxon>Mermithoidea</taxon>
        <taxon>Mermithidae</taxon>
        <taxon>Romanomermis</taxon>
    </lineage>
</organism>
<sequence length="568" mass="64206">MVFKIGDEVIEWNGRQLGNLSFEAVCEVVKESQNADCVKIIASRSIKPQTTSHSQTFDTGISLSEEHLTPQKQPVISSVGPSSSCSGQIYGKIQVSLSYYLAERTLYVAIHQAVDLAPREDGSGRNPFVKIFLLPDRSENSRRQSVTLMNTCLPNWEQNFLYRNALIDLSYPDVYVGRQWYLMVDMSEDSPLRMMSKSRTALYSQYGLSNRPYSAACDSFSLYESTERPTDAKFSIKCGVILIAENRPRSSCVSDLSDQRTYREQKTRSFVGDQSESSFDDVYRHPAWHYAKNHCQQNYSPNNRLSSYDMLPVQVFRGSADYYNLPRYNRNNNDRSTTAITTPTARSFANSSSLYLVDQAEILENRAKSNRIAEVDYGSVFSCASNKENDKIVRKASSGMTRRSLKKHQSLHDRSREMDQQSSTIEPNYGDVRVDDANDNEISNDCQRNRSPDVNSSRIGNAAGGYQSDESEVSGANLTPKKPSRAPKLRHFRSETGQSQTLTSVDDRSETETSNAETTIDLTLPGDDTIPVKMQQKKKLMNRLVPNKIAGRHLFGENREWKKLETIP</sequence>